<dbReference type="GO" id="GO:0006631">
    <property type="term" value="P:fatty acid metabolic process"/>
    <property type="evidence" value="ECO:0007669"/>
    <property type="project" value="TreeGrafter"/>
</dbReference>
<dbReference type="AlphaFoldDB" id="A0A290Z828"/>
<dbReference type="SUPFAM" id="SSF56801">
    <property type="entry name" value="Acetyl-CoA synthetase-like"/>
    <property type="match status" value="1"/>
</dbReference>
<name>A0A290Z828_9PSEU</name>
<organism evidence="4 5">
    <name type="scientific">Actinosynnema pretiosum</name>
    <dbReference type="NCBI Taxonomy" id="42197"/>
    <lineage>
        <taxon>Bacteria</taxon>
        <taxon>Bacillati</taxon>
        <taxon>Actinomycetota</taxon>
        <taxon>Actinomycetes</taxon>
        <taxon>Pseudonocardiales</taxon>
        <taxon>Pseudonocardiaceae</taxon>
        <taxon>Actinosynnema</taxon>
    </lineage>
</organism>
<feature type="region of interest" description="Disordered" evidence="2">
    <location>
        <begin position="141"/>
        <end position="163"/>
    </location>
</feature>
<dbReference type="GO" id="GO:0031956">
    <property type="term" value="F:medium-chain fatty acid-CoA ligase activity"/>
    <property type="evidence" value="ECO:0007669"/>
    <property type="project" value="TreeGrafter"/>
</dbReference>
<evidence type="ECO:0000256" key="2">
    <source>
        <dbReference type="SAM" id="MobiDB-lite"/>
    </source>
</evidence>
<dbReference type="PROSITE" id="PS00455">
    <property type="entry name" value="AMP_BINDING"/>
    <property type="match status" value="1"/>
</dbReference>
<dbReference type="InterPro" id="IPR000873">
    <property type="entry name" value="AMP-dep_synth/lig_dom"/>
</dbReference>
<comment type="similarity">
    <text evidence="1">Belongs to the ATP-dependent AMP-binding enzyme family.</text>
</comment>
<dbReference type="EMBL" id="CP023445">
    <property type="protein sequence ID" value="ATE55144.1"/>
    <property type="molecule type" value="Genomic_DNA"/>
</dbReference>
<dbReference type="RefSeq" id="WP_096494962.1">
    <property type="nucleotide sequence ID" value="NZ_CP023445.1"/>
</dbReference>
<evidence type="ECO:0000256" key="1">
    <source>
        <dbReference type="ARBA" id="ARBA00006432"/>
    </source>
</evidence>
<dbReference type="KEGG" id="apre:CNX65_19150"/>
<evidence type="ECO:0000259" key="3">
    <source>
        <dbReference type="Pfam" id="PF00501"/>
    </source>
</evidence>
<dbReference type="InterPro" id="IPR020845">
    <property type="entry name" value="AMP-binding_CS"/>
</dbReference>
<proteinExistence type="inferred from homology"/>
<dbReference type="Gene3D" id="3.40.50.12780">
    <property type="entry name" value="N-terminal domain of ligase-like"/>
    <property type="match status" value="1"/>
</dbReference>
<dbReference type="PANTHER" id="PTHR43201:SF8">
    <property type="entry name" value="ACYL-COA SYNTHETASE FAMILY MEMBER 3"/>
    <property type="match status" value="1"/>
</dbReference>
<dbReference type="Proteomes" id="UP000218505">
    <property type="component" value="Chromosome"/>
</dbReference>
<gene>
    <name evidence="4" type="ORF">CNX65_19150</name>
</gene>
<dbReference type="PANTHER" id="PTHR43201">
    <property type="entry name" value="ACYL-COA SYNTHETASE"/>
    <property type="match status" value="1"/>
</dbReference>
<protein>
    <submittedName>
        <fullName evidence="4">Long-chain acyl-CoA synthetase</fullName>
    </submittedName>
</protein>
<accession>A0A290Z828</accession>
<dbReference type="Pfam" id="PF00501">
    <property type="entry name" value="AMP-binding"/>
    <property type="match status" value="1"/>
</dbReference>
<reference evidence="4" key="1">
    <citation type="submission" date="2017-09" db="EMBL/GenBank/DDBJ databases">
        <title>Complete Genome Sequence of ansamitocin-producing Bacterium Actinosynnema pretiosum X47.</title>
        <authorList>
            <person name="Cao G."/>
            <person name="Zong G."/>
            <person name="Zhong C."/>
            <person name="Fu J."/>
        </authorList>
    </citation>
    <scope>NUCLEOTIDE SEQUENCE [LARGE SCALE GENOMIC DNA]</scope>
    <source>
        <strain evidence="4">X47</strain>
    </source>
</reference>
<evidence type="ECO:0000313" key="5">
    <source>
        <dbReference type="Proteomes" id="UP000218505"/>
    </source>
</evidence>
<dbReference type="InterPro" id="IPR042099">
    <property type="entry name" value="ANL_N_sf"/>
</dbReference>
<sequence>MGLLFEECAQRGHRTAVVLDRPLDIAPELGAHLTVPVLADLVAEASGWLAEAGARPGDRVAIVKRNHWDYDLLACAAVRIGAVPAQLSGSLSDEVLEILLKRLDPAVLVTDRALPGSGARTVLALADDVDGALTLDDVRGGARPAPHRRHDDEPLVVNHTSGTTGVPKLVAHSTRSAVLRLARREAVRWPVIGVRRDDVLANASSYAHVRTFCWTASALAPEPAQITVLSDPSSAPRVLSAHPPTVVEALPSAYARWQTVVSVPDNPFRRVRLYVSTHDAVHPPTVRRMLNASRRDHPVWAQGWGQAETGPLTLRLLTRRAVTGPRPSTRHLGRPLPGGAKLRVVDPATFEPLPRGRVGLLLARTPSLGSGYLGEEERWRAKEVDGWWSTGDLGSVSRTGAVRLLDREVDSAPGVSCLNVEDLVENRLPEVVECVLLTPAGRPPLPVLVTSDGRIGERRWRTAVADLPVLAAPVVLGWDEVPRTGTGKVRRLELLARLDGRVEPDARGRWT</sequence>
<keyword evidence="5" id="KW-1185">Reference proteome</keyword>
<evidence type="ECO:0000313" key="4">
    <source>
        <dbReference type="EMBL" id="ATE55144.1"/>
    </source>
</evidence>
<feature type="domain" description="AMP-dependent synthetase/ligase" evidence="3">
    <location>
        <begin position="6"/>
        <end position="373"/>
    </location>
</feature>